<keyword evidence="7" id="KW-0807">Transducer</keyword>
<dbReference type="EMBL" id="JAPXFL010000003">
    <property type="protein sequence ID" value="KAK9508958.1"/>
    <property type="molecule type" value="Genomic_DNA"/>
</dbReference>
<keyword evidence="9" id="KW-0812">Transmembrane</keyword>
<keyword evidence="9" id="KW-0472">Membrane</keyword>
<dbReference type="GO" id="GO:0004930">
    <property type="term" value="F:G protein-coupled receptor activity"/>
    <property type="evidence" value="ECO:0007669"/>
    <property type="project" value="UniProtKB-KW"/>
</dbReference>
<dbReference type="SUPFAM" id="SSF81321">
    <property type="entry name" value="Family A G protein-coupled receptor-like"/>
    <property type="match status" value="1"/>
</dbReference>
<evidence type="ECO:0000313" key="11">
    <source>
        <dbReference type="Proteomes" id="UP001461498"/>
    </source>
</evidence>
<evidence type="ECO:0000256" key="3">
    <source>
        <dbReference type="ARBA" id="ARBA00023040"/>
    </source>
</evidence>
<evidence type="ECO:0000256" key="7">
    <source>
        <dbReference type="ARBA" id="ARBA00023224"/>
    </source>
</evidence>
<evidence type="ECO:0000256" key="4">
    <source>
        <dbReference type="ARBA" id="ARBA00023157"/>
    </source>
</evidence>
<accession>A0AAW1DFR9</accession>
<evidence type="ECO:0000256" key="6">
    <source>
        <dbReference type="ARBA" id="ARBA00023180"/>
    </source>
</evidence>
<evidence type="ECO:0008006" key="12">
    <source>
        <dbReference type="Google" id="ProtNLM"/>
    </source>
</evidence>
<dbReference type="PANTHER" id="PTHR45695">
    <property type="entry name" value="LEUCOKININ RECEPTOR-RELATED"/>
    <property type="match status" value="1"/>
</dbReference>
<keyword evidence="9" id="KW-1133">Transmembrane helix</keyword>
<dbReference type="Gene3D" id="1.20.1070.10">
    <property type="entry name" value="Rhodopsin 7-helix transmembrane proteins"/>
    <property type="match status" value="1"/>
</dbReference>
<evidence type="ECO:0000256" key="9">
    <source>
        <dbReference type="SAM" id="Phobius"/>
    </source>
</evidence>
<keyword evidence="3" id="KW-0297">G-protein coupled receptor</keyword>
<keyword evidence="4" id="KW-1015">Disulfide bond</keyword>
<reference evidence="10 11" key="1">
    <citation type="submission" date="2022-12" db="EMBL/GenBank/DDBJ databases">
        <title>Chromosome-level genome assembly of true bugs.</title>
        <authorList>
            <person name="Ma L."/>
            <person name="Li H."/>
        </authorList>
    </citation>
    <scope>NUCLEOTIDE SEQUENCE [LARGE SCALE GENOMIC DNA]</scope>
    <source>
        <strain evidence="10">Lab_2022b</strain>
    </source>
</reference>
<dbReference type="AlphaFoldDB" id="A0AAW1DFR9"/>
<evidence type="ECO:0000256" key="8">
    <source>
        <dbReference type="SAM" id="MobiDB-lite"/>
    </source>
</evidence>
<sequence>MKSVGHYEITPTSVMVQIVSHVLAYMNSCVNPILYAFLSENFRKAFRKVIYCGPEAATHPPHLNGRQIDAEKSALTKNTRTTDIL</sequence>
<dbReference type="Proteomes" id="UP001461498">
    <property type="component" value="Unassembled WGS sequence"/>
</dbReference>
<evidence type="ECO:0000256" key="2">
    <source>
        <dbReference type="ARBA" id="ARBA00022475"/>
    </source>
</evidence>
<feature type="region of interest" description="Disordered" evidence="8">
    <location>
        <begin position="62"/>
        <end position="85"/>
    </location>
</feature>
<dbReference type="GO" id="GO:0005886">
    <property type="term" value="C:plasma membrane"/>
    <property type="evidence" value="ECO:0007669"/>
    <property type="project" value="UniProtKB-SubCell"/>
</dbReference>
<feature type="transmembrane region" description="Helical" evidence="9">
    <location>
        <begin position="18"/>
        <end position="38"/>
    </location>
</feature>
<proteinExistence type="predicted"/>
<comment type="caution">
    <text evidence="10">The sequence shown here is derived from an EMBL/GenBank/DDBJ whole genome shotgun (WGS) entry which is preliminary data.</text>
</comment>
<name>A0AAW1DFR9_9HEMI</name>
<evidence type="ECO:0000256" key="5">
    <source>
        <dbReference type="ARBA" id="ARBA00023170"/>
    </source>
</evidence>
<organism evidence="10 11">
    <name type="scientific">Rhynocoris fuscipes</name>
    <dbReference type="NCBI Taxonomy" id="488301"/>
    <lineage>
        <taxon>Eukaryota</taxon>
        <taxon>Metazoa</taxon>
        <taxon>Ecdysozoa</taxon>
        <taxon>Arthropoda</taxon>
        <taxon>Hexapoda</taxon>
        <taxon>Insecta</taxon>
        <taxon>Pterygota</taxon>
        <taxon>Neoptera</taxon>
        <taxon>Paraneoptera</taxon>
        <taxon>Hemiptera</taxon>
        <taxon>Heteroptera</taxon>
        <taxon>Panheteroptera</taxon>
        <taxon>Cimicomorpha</taxon>
        <taxon>Reduviidae</taxon>
        <taxon>Harpactorinae</taxon>
        <taxon>Harpactorini</taxon>
        <taxon>Rhynocoris</taxon>
    </lineage>
</organism>
<evidence type="ECO:0000256" key="1">
    <source>
        <dbReference type="ARBA" id="ARBA00004651"/>
    </source>
</evidence>
<keyword evidence="2" id="KW-1003">Cell membrane</keyword>
<evidence type="ECO:0000313" key="10">
    <source>
        <dbReference type="EMBL" id="KAK9508958.1"/>
    </source>
</evidence>
<comment type="subcellular location">
    <subcellularLocation>
        <location evidence="1">Cell membrane</location>
        <topology evidence="1">Multi-pass membrane protein</topology>
    </subcellularLocation>
</comment>
<feature type="compositionally biased region" description="Polar residues" evidence="8">
    <location>
        <begin position="75"/>
        <end position="85"/>
    </location>
</feature>
<keyword evidence="11" id="KW-1185">Reference proteome</keyword>
<dbReference type="PANTHER" id="PTHR45695:SF23">
    <property type="entry name" value="GALANIN-LIKE G-PROTEIN COUPLED RECEPTOR NPR-9"/>
    <property type="match status" value="1"/>
</dbReference>
<keyword evidence="5" id="KW-0675">Receptor</keyword>
<protein>
    <recommendedName>
        <fullName evidence="12">Thyrotropin-releasing hormone receptor</fullName>
    </recommendedName>
</protein>
<keyword evidence="6" id="KW-0325">Glycoprotein</keyword>
<gene>
    <name evidence="10" type="ORF">O3M35_006387</name>
</gene>